<dbReference type="RefSeq" id="WP_115312188.1">
    <property type="nucleotide sequence ID" value="NZ_UGTH01000001.1"/>
</dbReference>
<protein>
    <submittedName>
        <fullName evidence="1">Uncharacterized conserved protein</fullName>
    </submittedName>
</protein>
<dbReference type="PIRSF" id="PIRSF033563">
    <property type="entry name" value="UCP033563"/>
    <property type="match status" value="1"/>
</dbReference>
<sequence length="410" mass="47511">MVQIRKFSAVRPMNELADRVAALPYDVYSVEEAKRDIEKEKYSFLKVDSPIATLPDGTDEKSQEVYNRAKQNFDEMKENILIKDDKPNLYLYELTFEGRRQLGLVCCVSIDDYLDGTIKKHEKTRADKEDDRVKHIDVLDSNTGPIFLIYDDRVKINSILESIVSSVPEINFTTSDDVTHRVWTIKNEEIIKKLESEFEKVNNLYIADGHHRAAAAVKVAEMRRLENLNYTGQEEFNFFMSILYPKSQVKIYDYNRVVKDLNGLSDNDFIETIKKDFYIENVDKEFAPKEKGEFGMYINGEWYKIKLKNSIENSSVIDKLDVSILQDKVLDNILGIKDPRTDDRIDFIGGIRGIKELERRVGEDMKVAFALYPTSLKELMNIADLGEVMPPKSTWFEPKPRSGLFIHELK</sequence>
<dbReference type="AlphaFoldDB" id="A0A379DF14"/>
<evidence type="ECO:0000313" key="1">
    <source>
        <dbReference type="EMBL" id="SUB75863.1"/>
    </source>
</evidence>
<dbReference type="Pfam" id="PF06245">
    <property type="entry name" value="DUF1015"/>
    <property type="match status" value="1"/>
</dbReference>
<dbReference type="PANTHER" id="PTHR36454">
    <property type="entry name" value="LMO2823 PROTEIN"/>
    <property type="match status" value="1"/>
</dbReference>
<dbReference type="InterPro" id="IPR008323">
    <property type="entry name" value="UCP033563"/>
</dbReference>
<dbReference type="Proteomes" id="UP000254777">
    <property type="component" value="Unassembled WGS sequence"/>
</dbReference>
<name>A0A379DF14_9FIRM</name>
<organism evidence="1 2">
    <name type="scientific">Peptoniphilus indolicus</name>
    <dbReference type="NCBI Taxonomy" id="33030"/>
    <lineage>
        <taxon>Bacteria</taxon>
        <taxon>Bacillati</taxon>
        <taxon>Bacillota</taxon>
        <taxon>Tissierellia</taxon>
        <taxon>Tissierellales</taxon>
        <taxon>Peptoniphilaceae</taxon>
        <taxon>Peptoniphilus</taxon>
    </lineage>
</organism>
<gene>
    <name evidence="1" type="ORF">NCTC11088_01667</name>
</gene>
<dbReference type="EMBL" id="UGTH01000001">
    <property type="protein sequence ID" value="SUB75863.1"/>
    <property type="molecule type" value="Genomic_DNA"/>
</dbReference>
<proteinExistence type="predicted"/>
<dbReference type="PANTHER" id="PTHR36454:SF1">
    <property type="entry name" value="DUF1015 DOMAIN-CONTAINING PROTEIN"/>
    <property type="match status" value="1"/>
</dbReference>
<accession>A0A379DF14</accession>
<reference evidence="1 2" key="1">
    <citation type="submission" date="2018-06" db="EMBL/GenBank/DDBJ databases">
        <authorList>
            <consortium name="Pathogen Informatics"/>
            <person name="Doyle S."/>
        </authorList>
    </citation>
    <scope>NUCLEOTIDE SEQUENCE [LARGE SCALE GENOMIC DNA]</scope>
    <source>
        <strain evidence="1 2">NCTC11088</strain>
    </source>
</reference>
<evidence type="ECO:0000313" key="2">
    <source>
        <dbReference type="Proteomes" id="UP000254777"/>
    </source>
</evidence>